<evidence type="ECO:0000256" key="1">
    <source>
        <dbReference type="SAM" id="Phobius"/>
    </source>
</evidence>
<protein>
    <recommendedName>
        <fullName evidence="4">EF-hand domain-containing protein</fullName>
    </recommendedName>
</protein>
<sequence>MTKSNLFKALFVTIMLIILVVFGFIALLRFMPFTYSELDINKNGFLSIQEIEYVTSYGNRKVMHKGKECLEYYALKDGLPIKIVCM</sequence>
<keyword evidence="1" id="KW-1133">Transmembrane helix</keyword>
<dbReference type="InterPro" id="IPR018247">
    <property type="entry name" value="EF_Hand_1_Ca_BS"/>
</dbReference>
<keyword evidence="1" id="KW-0472">Membrane</keyword>
<keyword evidence="1" id="KW-0812">Transmembrane</keyword>
<organism evidence="2 3">
    <name type="scientific">Candidatus Thiodiazotropha taylori</name>
    <dbReference type="NCBI Taxonomy" id="2792791"/>
    <lineage>
        <taxon>Bacteria</taxon>
        <taxon>Pseudomonadati</taxon>
        <taxon>Pseudomonadota</taxon>
        <taxon>Gammaproteobacteria</taxon>
        <taxon>Chromatiales</taxon>
        <taxon>Sedimenticolaceae</taxon>
        <taxon>Candidatus Thiodiazotropha</taxon>
    </lineage>
</organism>
<accession>A0A9E4TTZ8</accession>
<evidence type="ECO:0000313" key="3">
    <source>
        <dbReference type="Proteomes" id="UP000886674"/>
    </source>
</evidence>
<dbReference type="AlphaFoldDB" id="A0A9E4TTZ8"/>
<evidence type="ECO:0008006" key="4">
    <source>
        <dbReference type="Google" id="ProtNLM"/>
    </source>
</evidence>
<evidence type="ECO:0000313" key="2">
    <source>
        <dbReference type="EMBL" id="MCG7978523.1"/>
    </source>
</evidence>
<dbReference type="PROSITE" id="PS00018">
    <property type="entry name" value="EF_HAND_1"/>
    <property type="match status" value="1"/>
</dbReference>
<reference evidence="2" key="1">
    <citation type="journal article" date="2021" name="Proc. Natl. Acad. Sci. U.S.A.">
        <title>Global biogeography of chemosynthetic symbionts reveals both localized and globally distributed symbiont groups. .</title>
        <authorList>
            <person name="Osvatic J.T."/>
            <person name="Wilkins L.G.E."/>
            <person name="Leibrecht L."/>
            <person name="Leray M."/>
            <person name="Zauner S."/>
            <person name="Polzin J."/>
            <person name="Camacho Y."/>
            <person name="Gros O."/>
            <person name="van Gils J.A."/>
            <person name="Eisen J.A."/>
            <person name="Petersen J.M."/>
            <person name="Yuen B."/>
        </authorList>
    </citation>
    <scope>NUCLEOTIDE SEQUENCE</scope>
    <source>
        <strain evidence="2">MAGclacostrist055</strain>
    </source>
</reference>
<dbReference type="Proteomes" id="UP000886674">
    <property type="component" value="Unassembled WGS sequence"/>
</dbReference>
<comment type="caution">
    <text evidence="2">The sequence shown here is derived from an EMBL/GenBank/DDBJ whole genome shotgun (WGS) entry which is preliminary data.</text>
</comment>
<proteinExistence type="predicted"/>
<gene>
    <name evidence="2" type="ORF">JAY77_10345</name>
</gene>
<feature type="transmembrane region" description="Helical" evidence="1">
    <location>
        <begin position="6"/>
        <end position="28"/>
    </location>
</feature>
<dbReference type="EMBL" id="JAEPCR010000045">
    <property type="protein sequence ID" value="MCG7978523.1"/>
    <property type="molecule type" value="Genomic_DNA"/>
</dbReference>
<name>A0A9E4TTZ8_9GAMM</name>